<name>A0A6V8KT46_9ACTN</name>
<dbReference type="Proteomes" id="UP000482800">
    <property type="component" value="Unassembled WGS sequence"/>
</dbReference>
<feature type="domain" description="DUF5753" evidence="1">
    <location>
        <begin position="106"/>
        <end position="277"/>
    </location>
</feature>
<evidence type="ECO:0000313" key="3">
    <source>
        <dbReference type="Proteomes" id="UP000482800"/>
    </source>
</evidence>
<dbReference type="AlphaFoldDB" id="A0A6V8KT46"/>
<keyword evidence="3" id="KW-1185">Reference proteome</keyword>
<evidence type="ECO:0000259" key="1">
    <source>
        <dbReference type="Pfam" id="PF19054"/>
    </source>
</evidence>
<comment type="caution">
    <text evidence="2">The sequence shown here is derived from an EMBL/GenBank/DDBJ whole genome shotgun (WGS) entry which is preliminary data.</text>
</comment>
<protein>
    <submittedName>
        <fullName evidence="2">Transcriptional regulator</fullName>
    </submittedName>
</protein>
<gene>
    <name evidence="2" type="ORF">Phou_091670</name>
</gene>
<proteinExistence type="predicted"/>
<accession>A0A6V8KT46</accession>
<dbReference type="EMBL" id="BLPF01000004">
    <property type="protein sequence ID" value="GFJ84987.1"/>
    <property type="molecule type" value="Genomic_DNA"/>
</dbReference>
<sequence length="287" mass="31395">MSWLRTTEPSLRSCWLGRQLRELRLGSGVSLRYAEGVTGVPWGQIKAAEQGTHVLQVGRVGALLALYGVGDSATRELLLELARDVRCLHRWEFRADAPPLTEAVLDYLWLESHARHIRSYDPTVVPDLLQLPEYAEAVAQQSTSPVAWQGWACTERQQMLDGPPQMLHTVVAEAALRRPPGRSAAVLRQQLYHLTELTAMPNITVQVLPASVPPLPGVDGSFASFDLGPPYGLVAAVHDLADPVIHELEGAERYAGVFEQLSVAALDEATSAALITEAAKRSSNREE</sequence>
<organism evidence="2 3">
    <name type="scientific">Phytohabitans houttuyneae</name>
    <dbReference type="NCBI Taxonomy" id="1076126"/>
    <lineage>
        <taxon>Bacteria</taxon>
        <taxon>Bacillati</taxon>
        <taxon>Actinomycetota</taxon>
        <taxon>Actinomycetes</taxon>
        <taxon>Micromonosporales</taxon>
        <taxon>Micromonosporaceae</taxon>
    </lineage>
</organism>
<dbReference type="RefSeq" id="WP_173069804.1">
    <property type="nucleotide sequence ID" value="NZ_BLPF01000004.1"/>
</dbReference>
<dbReference type="Pfam" id="PF13560">
    <property type="entry name" value="HTH_31"/>
    <property type="match status" value="1"/>
</dbReference>
<dbReference type="InterPro" id="IPR043917">
    <property type="entry name" value="DUF5753"/>
</dbReference>
<reference evidence="2 3" key="2">
    <citation type="submission" date="2020-03" db="EMBL/GenBank/DDBJ databases">
        <authorList>
            <person name="Ichikawa N."/>
            <person name="Kimura A."/>
            <person name="Kitahashi Y."/>
            <person name="Uohara A."/>
        </authorList>
    </citation>
    <scope>NUCLEOTIDE SEQUENCE [LARGE SCALE GENOMIC DNA]</scope>
    <source>
        <strain evidence="2 3">NBRC 108639</strain>
    </source>
</reference>
<evidence type="ECO:0000313" key="2">
    <source>
        <dbReference type="EMBL" id="GFJ84987.1"/>
    </source>
</evidence>
<dbReference type="Pfam" id="PF19054">
    <property type="entry name" value="DUF5753"/>
    <property type="match status" value="1"/>
</dbReference>
<reference evidence="2 3" key="1">
    <citation type="submission" date="2020-03" db="EMBL/GenBank/DDBJ databases">
        <title>Whole genome shotgun sequence of Phytohabitans houttuyneae NBRC 108639.</title>
        <authorList>
            <person name="Komaki H."/>
            <person name="Tamura T."/>
        </authorList>
    </citation>
    <scope>NUCLEOTIDE SEQUENCE [LARGE SCALE GENOMIC DNA]</scope>
    <source>
        <strain evidence="2 3">NBRC 108639</strain>
    </source>
</reference>